<sequence>MGHETWNTMSENNKLEDGDVQVVETMNNDNFDDPKNVKEVEGQPSGIKNNFAIDEVIKTVSCDVIQVQTIASQPENLTMVVASQIHDRQVQIEASKHGEKDLALLDSNPTKDQTLIRADSDIIYK</sequence>
<reference evidence="2 3" key="1">
    <citation type="journal article" date="2021" name="BMC Genomics">
        <title>Datura genome reveals duplications of psychoactive alkaloid biosynthetic genes and high mutation rate following tissue culture.</title>
        <authorList>
            <person name="Rajewski A."/>
            <person name="Carter-House D."/>
            <person name="Stajich J."/>
            <person name="Litt A."/>
        </authorList>
    </citation>
    <scope>NUCLEOTIDE SEQUENCE [LARGE SCALE GENOMIC DNA]</scope>
    <source>
        <strain evidence="2">AR-01</strain>
    </source>
</reference>
<organism evidence="2 3">
    <name type="scientific">Datura stramonium</name>
    <name type="common">Jimsonweed</name>
    <name type="synonym">Common thornapple</name>
    <dbReference type="NCBI Taxonomy" id="4076"/>
    <lineage>
        <taxon>Eukaryota</taxon>
        <taxon>Viridiplantae</taxon>
        <taxon>Streptophyta</taxon>
        <taxon>Embryophyta</taxon>
        <taxon>Tracheophyta</taxon>
        <taxon>Spermatophyta</taxon>
        <taxon>Magnoliopsida</taxon>
        <taxon>eudicotyledons</taxon>
        <taxon>Gunneridae</taxon>
        <taxon>Pentapetalae</taxon>
        <taxon>asterids</taxon>
        <taxon>lamiids</taxon>
        <taxon>Solanales</taxon>
        <taxon>Solanaceae</taxon>
        <taxon>Solanoideae</taxon>
        <taxon>Datureae</taxon>
        <taxon>Datura</taxon>
    </lineage>
</organism>
<accession>A0ABS8TJE8</accession>
<proteinExistence type="predicted"/>
<keyword evidence="3" id="KW-1185">Reference proteome</keyword>
<evidence type="ECO:0000313" key="2">
    <source>
        <dbReference type="EMBL" id="MCD7471614.1"/>
    </source>
</evidence>
<feature type="region of interest" description="Disordered" evidence="1">
    <location>
        <begin position="26"/>
        <end position="45"/>
    </location>
</feature>
<protein>
    <submittedName>
        <fullName evidence="2">Uncharacterized protein</fullName>
    </submittedName>
</protein>
<feature type="compositionally biased region" description="Basic and acidic residues" evidence="1">
    <location>
        <begin position="32"/>
        <end position="41"/>
    </location>
</feature>
<dbReference type="Proteomes" id="UP000823775">
    <property type="component" value="Unassembled WGS sequence"/>
</dbReference>
<evidence type="ECO:0000256" key="1">
    <source>
        <dbReference type="SAM" id="MobiDB-lite"/>
    </source>
</evidence>
<gene>
    <name evidence="2" type="ORF">HAX54_012190</name>
</gene>
<comment type="caution">
    <text evidence="2">The sequence shown here is derived from an EMBL/GenBank/DDBJ whole genome shotgun (WGS) entry which is preliminary data.</text>
</comment>
<evidence type="ECO:0000313" key="3">
    <source>
        <dbReference type="Proteomes" id="UP000823775"/>
    </source>
</evidence>
<name>A0ABS8TJE8_DATST</name>
<dbReference type="EMBL" id="JACEIK010001702">
    <property type="protein sequence ID" value="MCD7471614.1"/>
    <property type="molecule type" value="Genomic_DNA"/>
</dbReference>